<feature type="non-terminal residue" evidence="1">
    <location>
        <position position="1"/>
    </location>
</feature>
<name>A0A7J6U2S8_PEROL</name>
<accession>A0A7J6U2S8</accession>
<proteinExistence type="predicted"/>
<feature type="non-terminal residue" evidence="1">
    <location>
        <position position="123"/>
    </location>
</feature>
<gene>
    <name evidence="1" type="ORF">FOZ63_002089</name>
</gene>
<keyword evidence="2" id="KW-1185">Reference proteome</keyword>
<sequence>LYNYKDDDHDYDHNNYKGDDHYYDQANYNSSTMAYIFDVGHSSEYSPGVSNANLPFAVFGFVRDVTFPAQPSPLQLVHTFFYSKVDSKTSLTTYPTTTTVTTTTNTTSTTTTTTTTTTTLIFQ</sequence>
<organism evidence="1 2">
    <name type="scientific">Perkinsus olseni</name>
    <name type="common">Perkinsus atlanticus</name>
    <dbReference type="NCBI Taxonomy" id="32597"/>
    <lineage>
        <taxon>Eukaryota</taxon>
        <taxon>Sar</taxon>
        <taxon>Alveolata</taxon>
        <taxon>Perkinsozoa</taxon>
        <taxon>Perkinsea</taxon>
        <taxon>Perkinsida</taxon>
        <taxon>Perkinsidae</taxon>
        <taxon>Perkinsus</taxon>
    </lineage>
</organism>
<dbReference type="Proteomes" id="UP000553632">
    <property type="component" value="Unassembled WGS sequence"/>
</dbReference>
<comment type="caution">
    <text evidence="1">The sequence shown here is derived from an EMBL/GenBank/DDBJ whole genome shotgun (WGS) entry which is preliminary data.</text>
</comment>
<evidence type="ECO:0000313" key="1">
    <source>
        <dbReference type="EMBL" id="KAF4751272.1"/>
    </source>
</evidence>
<dbReference type="EMBL" id="JABANO010006745">
    <property type="protein sequence ID" value="KAF4751272.1"/>
    <property type="molecule type" value="Genomic_DNA"/>
</dbReference>
<dbReference type="AlphaFoldDB" id="A0A7J6U2S8"/>
<evidence type="ECO:0000313" key="2">
    <source>
        <dbReference type="Proteomes" id="UP000553632"/>
    </source>
</evidence>
<protein>
    <submittedName>
        <fullName evidence="1">Uncharacterized protein</fullName>
    </submittedName>
</protein>
<reference evidence="1 2" key="1">
    <citation type="submission" date="2020-04" db="EMBL/GenBank/DDBJ databases">
        <title>Perkinsus olseni comparative genomics.</title>
        <authorList>
            <person name="Bogema D.R."/>
        </authorList>
    </citation>
    <scope>NUCLEOTIDE SEQUENCE [LARGE SCALE GENOMIC DNA]</scope>
    <source>
        <strain evidence="1 2">ATCC PRA-207</strain>
    </source>
</reference>